<evidence type="ECO:0000256" key="4">
    <source>
        <dbReference type="ARBA" id="ARBA00023004"/>
    </source>
</evidence>
<dbReference type="STRING" id="44742.AXF13_00770"/>
<evidence type="ECO:0000259" key="7">
    <source>
        <dbReference type="PROSITE" id="PS51918"/>
    </source>
</evidence>
<evidence type="ECO:0000256" key="3">
    <source>
        <dbReference type="ARBA" id="ARBA00022723"/>
    </source>
</evidence>
<dbReference type="InterPro" id="IPR058240">
    <property type="entry name" value="rSAM_sf"/>
</dbReference>
<dbReference type="PANTHER" id="PTHR30352:SF5">
    <property type="entry name" value="PYRUVATE FORMATE-LYASE 1-ACTIVATING ENZYME"/>
    <property type="match status" value="1"/>
</dbReference>
<evidence type="ECO:0000256" key="6">
    <source>
        <dbReference type="PIRSR" id="PIRSR004869-50"/>
    </source>
</evidence>
<dbReference type="InterPro" id="IPR013785">
    <property type="entry name" value="Aldolase_TIM"/>
</dbReference>
<evidence type="ECO:0000313" key="8">
    <source>
        <dbReference type="EMBL" id="AMD88765.1"/>
    </source>
</evidence>
<feature type="domain" description="Radical SAM core" evidence="7">
    <location>
        <begin position="69"/>
        <end position="284"/>
    </location>
</feature>
<keyword evidence="9" id="KW-1185">Reference proteome</keyword>
<dbReference type="InterPro" id="IPR006638">
    <property type="entry name" value="Elp3/MiaA/NifB-like_rSAM"/>
</dbReference>
<dbReference type="GO" id="GO:0051539">
    <property type="term" value="F:4 iron, 4 sulfur cluster binding"/>
    <property type="evidence" value="ECO:0007669"/>
    <property type="project" value="UniProtKB-KW"/>
</dbReference>
<sequence length="337" mass="36689">MRAMLWEPLSGGTGGEVRCRLCAHACRLKKGGKGLCGVRVNLGGEMVSLVGDVVTSAQMDPVEKKPLYHFLPGSKTFSVGSAGCNFRCRFCQNYQIARIPANGMVPGKRVTPDALVRLAEKHGARSMAFTYNEPTVFFEQVYETAGLAQAMGMRVILVSNGFMAEDFLLPLRRRVNAVNVDLKSFSDDFYRDYCGGRLQPVLDNLKAIKALGWWLEVTTLVIPGCNDSEAELRDMAAFVHGELGPDTPWHLSAFHGAYHMAGHPSTPPARLEDAWRIGREAGLHFVYIGNVSSALGGTTFCPACGAPAIERRGWQTRQLGAPGQCPSCKAALPGVWR</sequence>
<dbReference type="RefSeq" id="WP_062251263.1">
    <property type="nucleotide sequence ID" value="NZ_CP014229.1"/>
</dbReference>
<keyword evidence="1" id="KW-0004">4Fe-4S</keyword>
<dbReference type="PIRSF" id="PIRSF004869">
    <property type="entry name" value="PflX_prd"/>
    <property type="match status" value="1"/>
</dbReference>
<feature type="binding site" evidence="6">
    <location>
        <position position="84"/>
    </location>
    <ligand>
        <name>[4Fe-4S] cluster</name>
        <dbReference type="ChEBI" id="CHEBI:49883"/>
        <note>4Fe-4S-S-AdoMet</note>
    </ligand>
</feature>
<keyword evidence="4 6" id="KW-0408">Iron</keyword>
<dbReference type="InterPro" id="IPR034457">
    <property type="entry name" value="Organic_radical-activating"/>
</dbReference>
<dbReference type="SFLD" id="SFLDS00029">
    <property type="entry name" value="Radical_SAM"/>
    <property type="match status" value="1"/>
</dbReference>
<evidence type="ECO:0000313" key="9">
    <source>
        <dbReference type="Proteomes" id="UP000069241"/>
    </source>
</evidence>
<proteinExistence type="predicted"/>
<dbReference type="GO" id="GO:0046872">
    <property type="term" value="F:metal ion binding"/>
    <property type="evidence" value="ECO:0007669"/>
    <property type="project" value="UniProtKB-KW"/>
</dbReference>
<comment type="cofactor">
    <cofactor evidence="6">
        <name>[4Fe-4S] cluster</name>
        <dbReference type="ChEBI" id="CHEBI:49883"/>
    </cofactor>
    <text evidence="6">Binds 1 [4Fe-4S] cluster. The cluster is coordinated with 3 cysteines and an exchangeable S-adenosyl-L-methionine.</text>
</comment>
<dbReference type="Gene3D" id="3.20.20.70">
    <property type="entry name" value="Aldolase class I"/>
    <property type="match status" value="1"/>
</dbReference>
<dbReference type="InterPro" id="IPR016431">
    <property type="entry name" value="Pyrv-formate_lyase-activ_prd"/>
</dbReference>
<protein>
    <submittedName>
        <fullName evidence="8">Radical SAM protein</fullName>
    </submittedName>
</protein>
<dbReference type="PROSITE" id="PS51918">
    <property type="entry name" value="RADICAL_SAM"/>
    <property type="match status" value="1"/>
</dbReference>
<dbReference type="PANTHER" id="PTHR30352">
    <property type="entry name" value="PYRUVATE FORMATE-LYASE-ACTIVATING ENZYME"/>
    <property type="match status" value="1"/>
</dbReference>
<name>A0A0X8JH75_9BACT</name>
<keyword evidence="2 6" id="KW-0949">S-adenosyl-L-methionine</keyword>
<dbReference type="SUPFAM" id="SSF102114">
    <property type="entry name" value="Radical SAM enzymes"/>
    <property type="match status" value="1"/>
</dbReference>
<dbReference type="NCBIfam" id="TIGR04337">
    <property type="entry name" value="AmmeMemoSam_rS"/>
    <property type="match status" value="1"/>
</dbReference>
<keyword evidence="3 6" id="KW-0479">Metal-binding</keyword>
<evidence type="ECO:0000256" key="2">
    <source>
        <dbReference type="ARBA" id="ARBA00022691"/>
    </source>
</evidence>
<accession>A0A0X8JH75</accession>
<dbReference type="SFLD" id="SFLDG01101">
    <property type="entry name" value="Uncharacterised_Radical_SAM_Su"/>
    <property type="match status" value="1"/>
</dbReference>
<dbReference type="GO" id="GO:0003824">
    <property type="term" value="F:catalytic activity"/>
    <property type="evidence" value="ECO:0007669"/>
    <property type="project" value="InterPro"/>
</dbReference>
<keyword evidence="5 6" id="KW-0411">Iron-sulfur</keyword>
<dbReference type="KEGG" id="dfi:AXF13_00770"/>
<feature type="binding site" evidence="6">
    <location>
        <position position="91"/>
    </location>
    <ligand>
        <name>[4Fe-4S] cluster</name>
        <dbReference type="ChEBI" id="CHEBI:49883"/>
        <note>4Fe-4S-S-AdoMet</note>
    </ligand>
</feature>
<gene>
    <name evidence="8" type="ORF">AXF13_00770</name>
</gene>
<dbReference type="InterPro" id="IPR027596">
    <property type="entry name" value="AmmeMemoSam_rS"/>
</dbReference>
<reference evidence="9" key="1">
    <citation type="submission" date="2016-02" db="EMBL/GenBank/DDBJ databases">
        <authorList>
            <person name="Holder M.E."/>
            <person name="Ajami N.J."/>
            <person name="Petrosino J.F."/>
        </authorList>
    </citation>
    <scope>NUCLEOTIDE SEQUENCE [LARGE SCALE GENOMIC DNA]</scope>
    <source>
        <strain evidence="9">CCUG 45958</strain>
    </source>
</reference>
<dbReference type="CDD" id="cd01335">
    <property type="entry name" value="Radical_SAM"/>
    <property type="match status" value="1"/>
</dbReference>
<dbReference type="Pfam" id="PF04055">
    <property type="entry name" value="Radical_SAM"/>
    <property type="match status" value="1"/>
</dbReference>
<dbReference type="InterPro" id="IPR007197">
    <property type="entry name" value="rSAM"/>
</dbReference>
<feature type="binding site" evidence="6">
    <location>
        <position position="88"/>
    </location>
    <ligand>
        <name>[4Fe-4S] cluster</name>
        <dbReference type="ChEBI" id="CHEBI:49883"/>
        <note>4Fe-4S-S-AdoMet</note>
    </ligand>
</feature>
<evidence type="ECO:0000256" key="1">
    <source>
        <dbReference type="ARBA" id="ARBA00022485"/>
    </source>
</evidence>
<dbReference type="Proteomes" id="UP000069241">
    <property type="component" value="Chromosome"/>
</dbReference>
<dbReference type="AlphaFoldDB" id="A0A0X8JH75"/>
<evidence type="ECO:0000256" key="5">
    <source>
        <dbReference type="ARBA" id="ARBA00023014"/>
    </source>
</evidence>
<organism evidence="8 9">
    <name type="scientific">Desulfovibrio fairfieldensis</name>
    <dbReference type="NCBI Taxonomy" id="44742"/>
    <lineage>
        <taxon>Bacteria</taxon>
        <taxon>Pseudomonadati</taxon>
        <taxon>Thermodesulfobacteriota</taxon>
        <taxon>Desulfovibrionia</taxon>
        <taxon>Desulfovibrionales</taxon>
        <taxon>Desulfovibrionaceae</taxon>
        <taxon>Desulfovibrio</taxon>
    </lineage>
</organism>
<dbReference type="SMART" id="SM00729">
    <property type="entry name" value="Elp3"/>
    <property type="match status" value="1"/>
</dbReference>
<dbReference type="EMBL" id="CP014229">
    <property type="protein sequence ID" value="AMD88765.1"/>
    <property type="molecule type" value="Genomic_DNA"/>
</dbReference>